<dbReference type="Proteomes" id="UP001159428">
    <property type="component" value="Unassembled WGS sequence"/>
</dbReference>
<comment type="caution">
    <text evidence="1">The sequence shown here is derived from an EMBL/GenBank/DDBJ whole genome shotgun (WGS) entry which is preliminary data.</text>
</comment>
<keyword evidence="2" id="KW-1185">Reference proteome</keyword>
<accession>A0AAU9XJ89</accession>
<gene>
    <name evidence="1" type="ORF">PMEA_00023492</name>
</gene>
<proteinExistence type="predicted"/>
<organism evidence="1 2">
    <name type="scientific">Pocillopora meandrina</name>
    <dbReference type="NCBI Taxonomy" id="46732"/>
    <lineage>
        <taxon>Eukaryota</taxon>
        <taxon>Metazoa</taxon>
        <taxon>Cnidaria</taxon>
        <taxon>Anthozoa</taxon>
        <taxon>Hexacorallia</taxon>
        <taxon>Scleractinia</taxon>
        <taxon>Astrocoeniina</taxon>
        <taxon>Pocilloporidae</taxon>
        <taxon>Pocillopora</taxon>
    </lineage>
</organism>
<dbReference type="AlphaFoldDB" id="A0AAU9XJ89"/>
<name>A0AAU9XJ89_9CNID</name>
<dbReference type="EMBL" id="CALNXJ010000043">
    <property type="protein sequence ID" value="CAH3147618.1"/>
    <property type="molecule type" value="Genomic_DNA"/>
</dbReference>
<reference evidence="1 2" key="1">
    <citation type="submission" date="2022-05" db="EMBL/GenBank/DDBJ databases">
        <authorList>
            <consortium name="Genoscope - CEA"/>
            <person name="William W."/>
        </authorList>
    </citation>
    <scope>NUCLEOTIDE SEQUENCE [LARGE SCALE GENOMIC DNA]</scope>
</reference>
<evidence type="ECO:0000313" key="2">
    <source>
        <dbReference type="Proteomes" id="UP001159428"/>
    </source>
</evidence>
<protein>
    <submittedName>
        <fullName evidence="1">Uncharacterized protein</fullName>
    </submittedName>
</protein>
<feature type="non-terminal residue" evidence="1">
    <location>
        <position position="62"/>
    </location>
</feature>
<evidence type="ECO:0000313" key="1">
    <source>
        <dbReference type="EMBL" id="CAH3147618.1"/>
    </source>
</evidence>
<sequence length="62" mass="6982">MILRNEFLMGPNAPLKIVSSVSYENILIDSTLMKHFVGLKSSQFEVLHSLLDDVSPFAANRF</sequence>